<evidence type="ECO:0000259" key="1">
    <source>
        <dbReference type="SMART" id="SM00953"/>
    </source>
</evidence>
<evidence type="ECO:0000313" key="2">
    <source>
        <dbReference type="EMBL" id="WVT06282.1"/>
    </source>
</evidence>
<dbReference type="RefSeq" id="WP_331375346.1">
    <property type="nucleotide sequence ID" value="NZ_CP133150.1"/>
</dbReference>
<dbReference type="Pfam" id="PF08808">
    <property type="entry name" value="RES"/>
    <property type="match status" value="1"/>
</dbReference>
<geneLocation type="plasmid" evidence="2 3">
    <name>pSchITTGS70b</name>
</geneLocation>
<evidence type="ECO:0000313" key="3">
    <source>
        <dbReference type="Proteomes" id="UP001432360"/>
    </source>
</evidence>
<accession>A0ABZ2BJ99</accession>
<dbReference type="Proteomes" id="UP001432360">
    <property type="component" value="Plasmid pSchITTGS70b"/>
</dbReference>
<organism evidence="2 3">
    <name type="scientific">Sinorhizobium chiapasense</name>
    <dbReference type="NCBI Taxonomy" id="501572"/>
    <lineage>
        <taxon>Bacteria</taxon>
        <taxon>Pseudomonadati</taxon>
        <taxon>Pseudomonadota</taxon>
        <taxon>Alphaproteobacteria</taxon>
        <taxon>Hyphomicrobiales</taxon>
        <taxon>Rhizobiaceae</taxon>
        <taxon>Sinorhizobium/Ensifer group</taxon>
        <taxon>Sinorhizobium</taxon>
    </lineage>
</organism>
<protein>
    <submittedName>
        <fullName evidence="2">RES domain-containing protein</fullName>
    </submittedName>
</protein>
<dbReference type="InterPro" id="IPR014914">
    <property type="entry name" value="RES_dom"/>
</dbReference>
<feature type="domain" description="RES" evidence="1">
    <location>
        <begin position="27"/>
        <end position="152"/>
    </location>
</feature>
<gene>
    <name evidence="2" type="ORF">RB548_21645</name>
</gene>
<proteinExistence type="predicted"/>
<keyword evidence="3" id="KW-1185">Reference proteome</keyword>
<sequence>MTPVPIALGDTELIAWRLDQAGYAPTWDSGEGAYRVGGRWNSRGVRAVYCSIDPSTAILEVAVHKGFRALDTMPHVMTAAVITDMAAVHVVDPASVPNPNWLRPGIPSAGQQAFGDDLLRNYRFVAIPSAVSIHSWNLVFIASQAASGYAVKFQETFALDTRLHPPAMT</sequence>
<keyword evidence="2" id="KW-0614">Plasmid</keyword>
<dbReference type="EMBL" id="CP133150">
    <property type="protein sequence ID" value="WVT06282.1"/>
    <property type="molecule type" value="Genomic_DNA"/>
</dbReference>
<dbReference type="SMART" id="SM00953">
    <property type="entry name" value="RES"/>
    <property type="match status" value="1"/>
</dbReference>
<reference evidence="2" key="1">
    <citation type="submission" date="2023-08" db="EMBL/GenBank/DDBJ databases">
        <title>Complete genome sequence of Sinorhizobium chiapanecum ITTG S70 isolated from Acaciella angustissima nodules in Chiapas-Mexico.</title>
        <authorList>
            <person name="Rincon-Rosales R."/>
            <person name="Rogel M.A."/>
            <person name="Rincon-Medina C.I."/>
            <person name="Guerrero G."/>
            <person name="Manzano-Gomez L.A."/>
            <person name="Lopez-Lopez A."/>
            <person name="Rincon Molina F.A."/>
            <person name="Martinez-Romero E."/>
        </authorList>
    </citation>
    <scope>NUCLEOTIDE SEQUENCE</scope>
    <source>
        <strain evidence="2">ITTG S70</strain>
        <plasmid evidence="2">pSchITTGS70b</plasmid>
    </source>
</reference>
<name>A0ABZ2BJ99_9HYPH</name>